<evidence type="ECO:0000313" key="2">
    <source>
        <dbReference type="EMBL" id="POR38440.1"/>
    </source>
</evidence>
<evidence type="ECO:0000313" key="3">
    <source>
        <dbReference type="Proteomes" id="UP000237481"/>
    </source>
</evidence>
<gene>
    <name evidence="2" type="ORF">TPAR_01360</name>
</gene>
<reference evidence="2 3" key="1">
    <citation type="submission" date="2018-01" db="EMBL/GenBank/DDBJ databases">
        <title>Harnessing the power of phylogenomics to disentangle the directionality and signatures of interkingdom host jumping in the parasitic fungal genus Tolypocladium.</title>
        <authorList>
            <person name="Quandt C.A."/>
            <person name="Patterson W."/>
            <person name="Spatafora J.W."/>
        </authorList>
    </citation>
    <scope>NUCLEOTIDE SEQUENCE [LARGE SCALE GENOMIC DNA]</scope>
    <source>
        <strain evidence="2 3">NRBC 100945</strain>
    </source>
</reference>
<dbReference type="InterPro" id="IPR006640">
    <property type="entry name" value="SprT-like_domain"/>
</dbReference>
<sequence>GRLARRVAWDWSHPGRQAQWHASHIVGTTALRRCALLGGWETLIVLSSPILRDTRYNRRLLIATFLHEMIHSFMFVVCGPRAARTCGGHTEGFREIAGLIDEWAGREYLRMSDMEADLERFRGDADDHVVFAPPADDVATNLVEPDWRHGHDGGGHVMELQPLQQQRARHDDGLVHDEWQWYEREDFGARGPHASGSSPYVY</sequence>
<organism evidence="2 3">
    <name type="scientific">Tolypocladium paradoxum</name>
    <dbReference type="NCBI Taxonomy" id="94208"/>
    <lineage>
        <taxon>Eukaryota</taxon>
        <taxon>Fungi</taxon>
        <taxon>Dikarya</taxon>
        <taxon>Ascomycota</taxon>
        <taxon>Pezizomycotina</taxon>
        <taxon>Sordariomycetes</taxon>
        <taxon>Hypocreomycetidae</taxon>
        <taxon>Hypocreales</taxon>
        <taxon>Ophiocordycipitaceae</taxon>
        <taxon>Tolypocladium</taxon>
    </lineage>
</organism>
<accession>A0A2S4L7N2</accession>
<keyword evidence="3" id="KW-1185">Reference proteome</keyword>
<feature type="non-terminal residue" evidence="2">
    <location>
        <position position="1"/>
    </location>
</feature>
<dbReference type="EMBL" id="PKSG01000137">
    <property type="protein sequence ID" value="POR38440.1"/>
    <property type="molecule type" value="Genomic_DNA"/>
</dbReference>
<evidence type="ECO:0000259" key="1">
    <source>
        <dbReference type="Pfam" id="PF10263"/>
    </source>
</evidence>
<feature type="domain" description="SprT-like" evidence="1">
    <location>
        <begin position="12"/>
        <end position="104"/>
    </location>
</feature>
<dbReference type="STRING" id="94208.A0A2S4L7N2"/>
<protein>
    <recommendedName>
        <fullName evidence="1">SprT-like domain-containing protein</fullName>
    </recommendedName>
</protein>
<dbReference type="OrthoDB" id="5236983at2759"/>
<comment type="caution">
    <text evidence="2">The sequence shown here is derived from an EMBL/GenBank/DDBJ whole genome shotgun (WGS) entry which is preliminary data.</text>
</comment>
<dbReference type="AlphaFoldDB" id="A0A2S4L7N2"/>
<proteinExistence type="predicted"/>
<dbReference type="Pfam" id="PF10263">
    <property type="entry name" value="SprT-like"/>
    <property type="match status" value="1"/>
</dbReference>
<name>A0A2S4L7N2_9HYPO</name>
<dbReference type="Proteomes" id="UP000237481">
    <property type="component" value="Unassembled WGS sequence"/>
</dbReference>
<dbReference type="GO" id="GO:0006950">
    <property type="term" value="P:response to stress"/>
    <property type="evidence" value="ECO:0007669"/>
    <property type="project" value="UniProtKB-ARBA"/>
</dbReference>